<accession>A0A917K8X6</accession>
<gene>
    <name evidence="2" type="ORF">GCM10010885_09170</name>
</gene>
<reference evidence="2" key="2">
    <citation type="submission" date="2020-09" db="EMBL/GenBank/DDBJ databases">
        <authorList>
            <person name="Sun Q."/>
            <person name="Ohkuma M."/>
        </authorList>
    </citation>
    <scope>NUCLEOTIDE SEQUENCE</scope>
    <source>
        <strain evidence="2">JCM 18487</strain>
    </source>
</reference>
<dbReference type="EMBL" id="BMOY01000010">
    <property type="protein sequence ID" value="GGJ02064.1"/>
    <property type="molecule type" value="Genomic_DNA"/>
</dbReference>
<dbReference type="Gene3D" id="3.90.230.10">
    <property type="entry name" value="Creatinase/methionine aminopeptidase superfamily"/>
    <property type="match status" value="1"/>
</dbReference>
<organism evidence="2 3">
    <name type="scientific">Alicyclobacillus cellulosilyticus</name>
    <dbReference type="NCBI Taxonomy" id="1003997"/>
    <lineage>
        <taxon>Bacteria</taxon>
        <taxon>Bacillati</taxon>
        <taxon>Bacillota</taxon>
        <taxon>Bacilli</taxon>
        <taxon>Bacillales</taxon>
        <taxon>Alicyclobacillaceae</taxon>
        <taxon>Alicyclobacillus</taxon>
    </lineage>
</organism>
<comment type="caution">
    <text evidence="2">The sequence shown here is derived from an EMBL/GenBank/DDBJ whole genome shotgun (WGS) entry which is preliminary data.</text>
</comment>
<dbReference type="PANTHER" id="PTHR46112:SF2">
    <property type="entry name" value="XAA-PRO AMINOPEPTIDASE P-RELATED"/>
    <property type="match status" value="1"/>
</dbReference>
<dbReference type="CDD" id="cd01066">
    <property type="entry name" value="APP_MetAP"/>
    <property type="match status" value="1"/>
</dbReference>
<dbReference type="AlphaFoldDB" id="A0A917K8X6"/>
<dbReference type="Proteomes" id="UP000637695">
    <property type="component" value="Unassembled WGS sequence"/>
</dbReference>
<sequence length="365" mass="40347">MRLRAEFDEKVARVRRLAEEKKLDGILIAGVANFRWLSSGALNVVSRQAVQGEVALYVTQDAVHLLANVIEMPRLLEQDFTGLPVEAHVFPWYQSLAEQVWKLPGSRRGSDIPLPGLVALGDEVRSLRYPMTSYEVERYMELGRDAARVIEDVMAGVQPGMTGRQIMAKVDGALLEAGILPIVSLVGIDDPVLKYRHPIPNDRPFHHTAMMVSCAERHGLIVALTRTVHNGRLSDEARQHHHRVQRVLSEMVAATKPGRKVADVLSHAQAVYERLGYPGEWQKHHQGGGIGYETRDFIATPQSTEVVHSGQAFAWNPSIPGYKAEDTFLITDSGPVLVTASGGPWPRSEITVGELTLSQADILEL</sequence>
<name>A0A917K8X6_9BACL</name>
<feature type="domain" description="Peptidase M24" evidence="1">
    <location>
        <begin position="143"/>
        <end position="332"/>
    </location>
</feature>
<protein>
    <submittedName>
        <fullName evidence="2">Peptidase M24</fullName>
    </submittedName>
</protein>
<dbReference type="InterPro" id="IPR036005">
    <property type="entry name" value="Creatinase/aminopeptidase-like"/>
</dbReference>
<dbReference type="SUPFAM" id="SSF53092">
    <property type="entry name" value="Creatinase/prolidase N-terminal domain"/>
    <property type="match status" value="1"/>
</dbReference>
<reference evidence="2" key="1">
    <citation type="journal article" date="2014" name="Int. J. Syst. Evol. Microbiol.">
        <title>Complete genome sequence of Corynebacterium casei LMG S-19264T (=DSM 44701T), isolated from a smear-ripened cheese.</title>
        <authorList>
            <consortium name="US DOE Joint Genome Institute (JGI-PGF)"/>
            <person name="Walter F."/>
            <person name="Albersmeier A."/>
            <person name="Kalinowski J."/>
            <person name="Ruckert C."/>
        </authorList>
    </citation>
    <scope>NUCLEOTIDE SEQUENCE</scope>
    <source>
        <strain evidence="2">JCM 18487</strain>
    </source>
</reference>
<dbReference type="PANTHER" id="PTHR46112">
    <property type="entry name" value="AMINOPEPTIDASE"/>
    <property type="match status" value="1"/>
</dbReference>
<dbReference type="SUPFAM" id="SSF55920">
    <property type="entry name" value="Creatinase/aminopeptidase"/>
    <property type="match status" value="1"/>
</dbReference>
<evidence type="ECO:0000259" key="1">
    <source>
        <dbReference type="Pfam" id="PF00557"/>
    </source>
</evidence>
<dbReference type="InterPro" id="IPR029149">
    <property type="entry name" value="Creatin/AminoP/Spt16_N"/>
</dbReference>
<dbReference type="InterPro" id="IPR050659">
    <property type="entry name" value="Peptidase_M24B"/>
</dbReference>
<dbReference type="Pfam" id="PF00557">
    <property type="entry name" value="Peptidase_M24"/>
    <property type="match status" value="1"/>
</dbReference>
<dbReference type="Gene3D" id="3.40.350.10">
    <property type="entry name" value="Creatinase/prolidase N-terminal domain"/>
    <property type="match status" value="1"/>
</dbReference>
<dbReference type="InterPro" id="IPR000994">
    <property type="entry name" value="Pept_M24"/>
</dbReference>
<proteinExistence type="predicted"/>
<evidence type="ECO:0000313" key="3">
    <source>
        <dbReference type="Proteomes" id="UP000637695"/>
    </source>
</evidence>
<keyword evidence="3" id="KW-1185">Reference proteome</keyword>
<dbReference type="RefSeq" id="WP_188881430.1">
    <property type="nucleotide sequence ID" value="NZ_BMOY01000010.1"/>
</dbReference>
<evidence type="ECO:0000313" key="2">
    <source>
        <dbReference type="EMBL" id="GGJ02064.1"/>
    </source>
</evidence>